<dbReference type="EMBL" id="JAROKS010000012">
    <property type="protein sequence ID" value="KAK1798046.1"/>
    <property type="molecule type" value="Genomic_DNA"/>
</dbReference>
<proteinExistence type="predicted"/>
<feature type="region of interest" description="Disordered" evidence="1">
    <location>
        <begin position="80"/>
        <end position="118"/>
    </location>
</feature>
<evidence type="ECO:0000256" key="1">
    <source>
        <dbReference type="SAM" id="MobiDB-lite"/>
    </source>
</evidence>
<gene>
    <name evidence="2" type="ORF">P4O66_000545</name>
</gene>
<feature type="compositionally biased region" description="Basic and acidic residues" evidence="1">
    <location>
        <begin position="92"/>
        <end position="118"/>
    </location>
</feature>
<accession>A0AAD9DXV8</accession>
<name>A0AAD9DXV8_9TELE</name>
<dbReference type="Gene3D" id="1.10.8.60">
    <property type="match status" value="1"/>
</dbReference>
<organism evidence="2 3">
    <name type="scientific">Electrophorus voltai</name>
    <dbReference type="NCBI Taxonomy" id="2609070"/>
    <lineage>
        <taxon>Eukaryota</taxon>
        <taxon>Metazoa</taxon>
        <taxon>Chordata</taxon>
        <taxon>Craniata</taxon>
        <taxon>Vertebrata</taxon>
        <taxon>Euteleostomi</taxon>
        <taxon>Actinopterygii</taxon>
        <taxon>Neopterygii</taxon>
        <taxon>Teleostei</taxon>
        <taxon>Ostariophysi</taxon>
        <taxon>Gymnotiformes</taxon>
        <taxon>Gymnotoidei</taxon>
        <taxon>Gymnotidae</taxon>
        <taxon>Electrophorus</taxon>
    </lineage>
</organism>
<comment type="caution">
    <text evidence="2">The sequence shown here is derived from an EMBL/GenBank/DDBJ whole genome shotgun (WGS) entry which is preliminary data.</text>
</comment>
<reference evidence="2" key="1">
    <citation type="submission" date="2023-03" db="EMBL/GenBank/DDBJ databases">
        <title>Electrophorus voltai genome.</title>
        <authorList>
            <person name="Bian C."/>
        </authorList>
    </citation>
    <scope>NUCLEOTIDE SEQUENCE</scope>
    <source>
        <strain evidence="2">CB-2022</strain>
        <tissue evidence="2">Muscle</tissue>
    </source>
</reference>
<dbReference type="Proteomes" id="UP001239994">
    <property type="component" value="Unassembled WGS sequence"/>
</dbReference>
<dbReference type="AlphaFoldDB" id="A0AAD9DXV8"/>
<sequence length="180" mass="20305">MCPQTCFHDCKQQDQSKYLILGQSSYTTCIKALDGSSPQSEKLTLGHLYTTYIRALDGSSPQSKNLSLGQSSYTSYYRALDGPPPQPVLEEGEQRWRNDEQRWRHTERSAQAKTRREDGPEITAVCREAGLRALQEDIKAESITERHFEAALSAVTPRVPDSLLRSYVTYQQQHSAGVSH</sequence>
<evidence type="ECO:0000313" key="3">
    <source>
        <dbReference type="Proteomes" id="UP001239994"/>
    </source>
</evidence>
<protein>
    <submittedName>
        <fullName evidence="2">Uncharacterized protein</fullName>
    </submittedName>
</protein>
<keyword evidence="3" id="KW-1185">Reference proteome</keyword>
<evidence type="ECO:0000313" key="2">
    <source>
        <dbReference type="EMBL" id="KAK1798046.1"/>
    </source>
</evidence>